<feature type="domain" description="CheW-like" evidence="1">
    <location>
        <begin position="171"/>
        <end position="312"/>
    </location>
</feature>
<protein>
    <recommendedName>
        <fullName evidence="1">CheW-like domain-containing protein</fullName>
    </recommendedName>
</protein>
<comment type="caution">
    <text evidence="2">The sequence shown here is derived from an EMBL/GenBank/DDBJ whole genome shotgun (WGS) entry which is preliminary data.</text>
</comment>
<keyword evidence="3" id="KW-1185">Reference proteome</keyword>
<dbReference type="GO" id="GO:0005829">
    <property type="term" value="C:cytosol"/>
    <property type="evidence" value="ECO:0007669"/>
    <property type="project" value="TreeGrafter"/>
</dbReference>
<dbReference type="Pfam" id="PF01584">
    <property type="entry name" value="CheW"/>
    <property type="match status" value="3"/>
</dbReference>
<organism evidence="2 3">
    <name type="scientific">Chitiniphilus eburneus</name>
    <dbReference type="NCBI Taxonomy" id="2571148"/>
    <lineage>
        <taxon>Bacteria</taxon>
        <taxon>Pseudomonadati</taxon>
        <taxon>Pseudomonadota</taxon>
        <taxon>Betaproteobacteria</taxon>
        <taxon>Neisseriales</taxon>
        <taxon>Chitinibacteraceae</taxon>
        <taxon>Chitiniphilus</taxon>
    </lineage>
</organism>
<feature type="domain" description="CheW-like" evidence="1">
    <location>
        <begin position="13"/>
        <end position="150"/>
    </location>
</feature>
<dbReference type="PANTHER" id="PTHR22617">
    <property type="entry name" value="CHEMOTAXIS SENSOR HISTIDINE KINASE-RELATED"/>
    <property type="match status" value="1"/>
</dbReference>
<dbReference type="InterPro" id="IPR036061">
    <property type="entry name" value="CheW-like_dom_sf"/>
</dbReference>
<dbReference type="GO" id="GO:0007165">
    <property type="term" value="P:signal transduction"/>
    <property type="evidence" value="ECO:0007669"/>
    <property type="project" value="InterPro"/>
</dbReference>
<dbReference type="PANTHER" id="PTHR22617:SF23">
    <property type="entry name" value="CHEMOTAXIS PROTEIN CHEW"/>
    <property type="match status" value="1"/>
</dbReference>
<dbReference type="InterPro" id="IPR002545">
    <property type="entry name" value="CheW-lke_dom"/>
</dbReference>
<name>A0A4U0QRA6_9NEIS</name>
<accession>A0A4U0QRA6</accession>
<dbReference type="Gene3D" id="2.30.30.40">
    <property type="entry name" value="SH3 Domains"/>
    <property type="match status" value="2"/>
</dbReference>
<dbReference type="AlphaFoldDB" id="A0A4U0QRA6"/>
<dbReference type="Gene3D" id="2.40.50.180">
    <property type="entry name" value="CheA-289, Domain 4"/>
    <property type="match status" value="3"/>
</dbReference>
<dbReference type="RefSeq" id="WP_136771270.1">
    <property type="nucleotide sequence ID" value="NZ_CP156074.1"/>
</dbReference>
<dbReference type="EMBL" id="SUMF01000001">
    <property type="protein sequence ID" value="TJZ78754.1"/>
    <property type="molecule type" value="Genomic_DNA"/>
</dbReference>
<feature type="domain" description="CheW-like" evidence="1">
    <location>
        <begin position="332"/>
        <end position="471"/>
    </location>
</feature>
<sequence length="477" mass="49661">MSATVADVASGQDAGWLVYRVGDLTLTSPLDQLAEVTRLPTLYPVPLAPPGMLGMINLRGRALAVLSMSALLGQLAVPPTPGSRLLVLYHGAQGVLVDAVHGVAEFEPAALQPADAEQRAAGWAGLFAAQGEWPDLLVPDLARLAAASVRPARSAPTQAPADTPQTMEQAADLLLAFALGDQEYAVPVAQVREVVAAPTELLVAPRMLPHMLGLMSSRGRLLPVLDARAALDAPDGTARQVLVLRVGAVEAGLLVDGATEVIDRAAGPVQPVPPLLVASGEMAEIDGILRLDDGRRLVSLLATAQLLNDPALAGLEHDMAEDDPASTQDDDALRVAVFSVGAAEFGIDVRQVLEIVAQPDRLTPAPRAPLGVIGVVNLHGVAVPVIDAQARLGFAPTPRPRARILVLSGTDGARTGLLVDAVHDVLALPDDAAELPALSDEQTRLVRRVAVTPDRMLLVVDAEGLLAGLPQWEPADA</sequence>
<dbReference type="OrthoDB" id="9790406at2"/>
<dbReference type="SMART" id="SM00260">
    <property type="entry name" value="CheW"/>
    <property type="match status" value="3"/>
</dbReference>
<dbReference type="GO" id="GO:0006935">
    <property type="term" value="P:chemotaxis"/>
    <property type="evidence" value="ECO:0007669"/>
    <property type="project" value="InterPro"/>
</dbReference>
<dbReference type="Proteomes" id="UP000310016">
    <property type="component" value="Unassembled WGS sequence"/>
</dbReference>
<evidence type="ECO:0000259" key="1">
    <source>
        <dbReference type="PROSITE" id="PS50851"/>
    </source>
</evidence>
<reference evidence="2 3" key="1">
    <citation type="submission" date="2019-04" db="EMBL/GenBank/DDBJ databases">
        <title>Chitiniphilus eburnea sp. nov., a novel chitinolytic bacterium isolated from aquaculture sludge.</title>
        <authorList>
            <person name="Sheng M."/>
        </authorList>
    </citation>
    <scope>NUCLEOTIDE SEQUENCE [LARGE SCALE GENOMIC DNA]</scope>
    <source>
        <strain evidence="2 3">HX-2-15</strain>
    </source>
</reference>
<proteinExistence type="predicted"/>
<dbReference type="PROSITE" id="PS50851">
    <property type="entry name" value="CHEW"/>
    <property type="match status" value="3"/>
</dbReference>
<dbReference type="SUPFAM" id="SSF50341">
    <property type="entry name" value="CheW-like"/>
    <property type="match status" value="3"/>
</dbReference>
<dbReference type="InterPro" id="IPR039315">
    <property type="entry name" value="CheW"/>
</dbReference>
<gene>
    <name evidence="2" type="ORF">FAZ21_00225</name>
</gene>
<evidence type="ECO:0000313" key="3">
    <source>
        <dbReference type="Proteomes" id="UP000310016"/>
    </source>
</evidence>
<evidence type="ECO:0000313" key="2">
    <source>
        <dbReference type="EMBL" id="TJZ78754.1"/>
    </source>
</evidence>